<feature type="compositionally biased region" description="Low complexity" evidence="1">
    <location>
        <begin position="323"/>
        <end position="336"/>
    </location>
</feature>
<dbReference type="Pfam" id="PF04139">
    <property type="entry name" value="Rad9"/>
    <property type="match status" value="1"/>
</dbReference>
<reference evidence="3" key="1">
    <citation type="submission" date="2011-07" db="EMBL/GenBank/DDBJ databases">
        <authorList>
            <consortium name="Caenorhabditis brenneri Sequencing and Analysis Consortium"/>
            <person name="Wilson R.K."/>
        </authorList>
    </citation>
    <scope>NUCLEOTIDE SEQUENCE [LARGE SCALE GENOMIC DNA]</scope>
    <source>
        <strain evidence="3">PB2801</strain>
    </source>
</reference>
<dbReference type="FunCoup" id="G0MKX1">
    <property type="interactions" value="1920"/>
</dbReference>
<dbReference type="PANTHER" id="PTHR15237">
    <property type="entry name" value="DNA REPAIR PROTEIN RAD9"/>
    <property type="match status" value="1"/>
</dbReference>
<dbReference type="AlphaFoldDB" id="G0MKX1"/>
<dbReference type="SUPFAM" id="SSF55979">
    <property type="entry name" value="DNA clamp"/>
    <property type="match status" value="1"/>
</dbReference>
<dbReference type="Proteomes" id="UP000008068">
    <property type="component" value="Unassembled WGS sequence"/>
</dbReference>
<dbReference type="InterPro" id="IPR046938">
    <property type="entry name" value="DNA_clamp_sf"/>
</dbReference>
<dbReference type="HOGENOM" id="CLU_479993_0_0_1"/>
<sequence>MQATHDTYADPSSSTSNFKKGIQHEDMKGAQFVVQSNLKIMSRSIAALSKISEDVLIEVSDSGLYFKIVNRSKYCVFRFAPEFFNSCDLTMINNRAVNICRLSMKSAQRIFKGVALGEKSFVGCEFRINPRGEKLMVKLQMNYDIEKTIHAKLREMGSVLHKPTYDRNLCRNTTVVFASTLIPILAQMKSDIEVTMNVNEEGLTIRNFHSSDGVTMFNMSDQKSCGKKVKTETTITVDKLSRHKAKLAVEFSFSLKEFMAIVTFADQFGSEVCLYYDLPGKPLIVSIEAHANFDIELALATMGNEEEVDLDGGIVTETLIQNEAAKTTPSSESSSKSSRRSVLPPELEISSSGNRSRRGPIPHSQEDEHPNTQSQQSKNKFIASCVQEKTTLPLADHSWRDNEIVIDEPQREPMDETQQMDPMNAQDYVHYEPMDYEQPPVVTLEDDVPMQQVEEDVIHEEPNFTSPVQPMEQNDPLDETVLEEQQDEILVEENHQNNDVFKVPEPKRMRVDENRNKKVLEINNLSKKAHDNPSNSKEI</sequence>
<dbReference type="STRING" id="135651.G0MKX1"/>
<dbReference type="OrthoDB" id="60092at2759"/>
<dbReference type="PANTHER" id="PTHR15237:SF0">
    <property type="entry name" value="CELL CYCLE CHECKPOINT CONTROL PROTEIN"/>
    <property type="match status" value="1"/>
</dbReference>
<dbReference type="GO" id="GO:0071479">
    <property type="term" value="P:cellular response to ionizing radiation"/>
    <property type="evidence" value="ECO:0007669"/>
    <property type="project" value="TreeGrafter"/>
</dbReference>
<accession>G0MKX1</accession>
<protein>
    <submittedName>
        <fullName evidence="2">CBN-HPR-9 protein</fullName>
    </submittedName>
</protein>
<dbReference type="InterPro" id="IPR007268">
    <property type="entry name" value="Rad9/Ddc1"/>
</dbReference>
<proteinExistence type="predicted"/>
<dbReference type="GO" id="GO:0030896">
    <property type="term" value="C:checkpoint clamp complex"/>
    <property type="evidence" value="ECO:0007669"/>
    <property type="project" value="InterPro"/>
</dbReference>
<feature type="region of interest" description="Disordered" evidence="1">
    <location>
        <begin position="322"/>
        <end position="378"/>
    </location>
</feature>
<dbReference type="eggNOG" id="KOG2810">
    <property type="taxonomic scope" value="Eukaryota"/>
</dbReference>
<evidence type="ECO:0000313" key="2">
    <source>
        <dbReference type="EMBL" id="EGT34751.1"/>
    </source>
</evidence>
<feature type="region of interest" description="Disordered" evidence="1">
    <location>
        <begin position="491"/>
        <end position="539"/>
    </location>
</feature>
<feature type="compositionally biased region" description="Basic and acidic residues" evidence="1">
    <location>
        <begin position="492"/>
        <end position="520"/>
    </location>
</feature>
<dbReference type="OMA" id="NICRLSM"/>
<dbReference type="GO" id="GO:0000076">
    <property type="term" value="P:DNA replication checkpoint signaling"/>
    <property type="evidence" value="ECO:0007669"/>
    <property type="project" value="TreeGrafter"/>
</dbReference>
<dbReference type="Gene3D" id="3.70.10.10">
    <property type="match status" value="1"/>
</dbReference>
<organism evidence="3">
    <name type="scientific">Caenorhabditis brenneri</name>
    <name type="common">Nematode worm</name>
    <dbReference type="NCBI Taxonomy" id="135651"/>
    <lineage>
        <taxon>Eukaryota</taxon>
        <taxon>Metazoa</taxon>
        <taxon>Ecdysozoa</taxon>
        <taxon>Nematoda</taxon>
        <taxon>Chromadorea</taxon>
        <taxon>Rhabditida</taxon>
        <taxon>Rhabditina</taxon>
        <taxon>Rhabditomorpha</taxon>
        <taxon>Rhabditoidea</taxon>
        <taxon>Rhabditidae</taxon>
        <taxon>Peloderinae</taxon>
        <taxon>Caenorhabditis</taxon>
    </lineage>
</organism>
<evidence type="ECO:0000313" key="3">
    <source>
        <dbReference type="Proteomes" id="UP000008068"/>
    </source>
</evidence>
<dbReference type="GO" id="GO:0031573">
    <property type="term" value="P:mitotic intra-S DNA damage checkpoint signaling"/>
    <property type="evidence" value="ECO:0007669"/>
    <property type="project" value="TreeGrafter"/>
</dbReference>
<dbReference type="GO" id="GO:0006281">
    <property type="term" value="P:DNA repair"/>
    <property type="evidence" value="ECO:0007669"/>
    <property type="project" value="TreeGrafter"/>
</dbReference>
<keyword evidence="3" id="KW-1185">Reference proteome</keyword>
<name>G0MKX1_CAEBE</name>
<gene>
    <name evidence="2" type="primary">Cbn-hpr-9</name>
    <name evidence="2" type="ORF">CAEBREN_21626</name>
</gene>
<dbReference type="EMBL" id="GL379799">
    <property type="protein sequence ID" value="EGT34751.1"/>
    <property type="molecule type" value="Genomic_DNA"/>
</dbReference>
<evidence type="ECO:0000256" key="1">
    <source>
        <dbReference type="SAM" id="MobiDB-lite"/>
    </source>
</evidence>
<dbReference type="InParanoid" id="G0MKX1"/>